<reference evidence="4 5" key="1">
    <citation type="submission" date="2024-02" db="EMBL/GenBank/DDBJ databases">
        <title>De novo assembly and annotation of 12 fungi associated with fruit tree decline syndrome in Ontario, Canada.</title>
        <authorList>
            <person name="Sulman M."/>
            <person name="Ellouze W."/>
            <person name="Ilyukhin E."/>
        </authorList>
    </citation>
    <scope>NUCLEOTIDE SEQUENCE [LARGE SCALE GENOMIC DNA]</scope>
    <source>
        <strain evidence="4 5">M42-189</strain>
    </source>
</reference>
<dbReference type="CDD" id="cd00067">
    <property type="entry name" value="GAL4"/>
    <property type="match status" value="1"/>
</dbReference>
<accession>A0ABR3S8T9</accession>
<evidence type="ECO:0000313" key="4">
    <source>
        <dbReference type="EMBL" id="KAL1613115.1"/>
    </source>
</evidence>
<evidence type="ECO:0000313" key="5">
    <source>
        <dbReference type="Proteomes" id="UP001521785"/>
    </source>
</evidence>
<feature type="domain" description="Zn(2)-C6 fungal-type" evidence="3">
    <location>
        <begin position="12"/>
        <end position="42"/>
    </location>
</feature>
<feature type="compositionally biased region" description="Low complexity" evidence="2">
    <location>
        <begin position="91"/>
        <end position="105"/>
    </location>
</feature>
<name>A0ABR3S8T9_9PLEO</name>
<evidence type="ECO:0000259" key="3">
    <source>
        <dbReference type="PROSITE" id="PS50048"/>
    </source>
</evidence>
<evidence type="ECO:0000256" key="1">
    <source>
        <dbReference type="ARBA" id="ARBA00023242"/>
    </source>
</evidence>
<dbReference type="Gene3D" id="4.10.240.10">
    <property type="entry name" value="Zn(2)-C6 fungal-type DNA-binding domain"/>
    <property type="match status" value="1"/>
</dbReference>
<dbReference type="PROSITE" id="PS50048">
    <property type="entry name" value="ZN2_CY6_FUNGAL_2"/>
    <property type="match status" value="1"/>
</dbReference>
<feature type="region of interest" description="Disordered" evidence="2">
    <location>
        <begin position="91"/>
        <end position="110"/>
    </location>
</feature>
<evidence type="ECO:0000256" key="2">
    <source>
        <dbReference type="SAM" id="MobiDB-lite"/>
    </source>
</evidence>
<keyword evidence="1" id="KW-0539">Nucleus</keyword>
<proteinExistence type="predicted"/>
<dbReference type="InterPro" id="IPR001138">
    <property type="entry name" value="Zn2Cys6_DnaBD"/>
</dbReference>
<keyword evidence="5" id="KW-1185">Reference proteome</keyword>
<dbReference type="InterPro" id="IPR036864">
    <property type="entry name" value="Zn2-C6_fun-type_DNA-bd_sf"/>
</dbReference>
<sequence>MLGYISSTRKKSCKQCVKAKRRCDLGYPCCKRCFSKSLDCAYPNASVREAEVIIRQRTPDLAPLTQLGDNDLLADLQPAGSEFDPAILQVSTADSNSSSSPESWSDVVGDWEKDQNGMSRQRQAQYWKRSREPAISTQIMPKIWAPSWLNQEQLLFMVSRMRSLVPTLAFTGCNMFIHSALYKSHQPTAFQDSISLSALYLAKTKQNAPILTRAIDEKINGLIASSNGWSLQEHLAAVQALIVYQIIRLFDGELMQAGVAAKHNRLLELWTAHLWKRSFAEPIAFSKPWDAWVFYESLRRTVMISVFMRGGWSALTQDGLCDQVPVLARLPLSKGDGFWNIGEEEFEKRVAGVDGRDQLIAYGDFSLNWMPGDDLGELTEFHRLLLAPCRGHLDPRLYLDGM</sequence>
<gene>
    <name evidence="4" type="ORF">SLS60_001347</name>
</gene>
<comment type="caution">
    <text evidence="4">The sequence shown here is derived from an EMBL/GenBank/DDBJ whole genome shotgun (WGS) entry which is preliminary data.</text>
</comment>
<dbReference type="SUPFAM" id="SSF57701">
    <property type="entry name" value="Zn2/Cys6 DNA-binding domain"/>
    <property type="match status" value="1"/>
</dbReference>
<protein>
    <recommendedName>
        <fullName evidence="3">Zn(2)-C6 fungal-type domain-containing protein</fullName>
    </recommendedName>
</protein>
<organism evidence="4 5">
    <name type="scientific">Paraconiothyrium brasiliense</name>
    <dbReference type="NCBI Taxonomy" id="300254"/>
    <lineage>
        <taxon>Eukaryota</taxon>
        <taxon>Fungi</taxon>
        <taxon>Dikarya</taxon>
        <taxon>Ascomycota</taxon>
        <taxon>Pezizomycotina</taxon>
        <taxon>Dothideomycetes</taxon>
        <taxon>Pleosporomycetidae</taxon>
        <taxon>Pleosporales</taxon>
        <taxon>Massarineae</taxon>
        <taxon>Didymosphaeriaceae</taxon>
        <taxon>Paraconiothyrium</taxon>
    </lineage>
</organism>
<dbReference type="Proteomes" id="UP001521785">
    <property type="component" value="Unassembled WGS sequence"/>
</dbReference>
<dbReference type="EMBL" id="JAKJXO020000001">
    <property type="protein sequence ID" value="KAL1613115.1"/>
    <property type="molecule type" value="Genomic_DNA"/>
</dbReference>